<keyword evidence="4" id="KW-1185">Reference proteome</keyword>
<feature type="domain" description="EF-hand" evidence="2">
    <location>
        <begin position="24"/>
        <end position="59"/>
    </location>
</feature>
<proteinExistence type="predicted"/>
<dbReference type="GO" id="GO:0005509">
    <property type="term" value="F:calcium ion binding"/>
    <property type="evidence" value="ECO:0007669"/>
    <property type="project" value="InterPro"/>
</dbReference>
<dbReference type="Pfam" id="PF13499">
    <property type="entry name" value="EF-hand_7"/>
    <property type="match status" value="1"/>
</dbReference>
<dbReference type="Gene3D" id="1.10.238.10">
    <property type="entry name" value="EF-hand"/>
    <property type="match status" value="1"/>
</dbReference>
<dbReference type="AlphaFoldDB" id="A0A2B4S4D7"/>
<dbReference type="EMBL" id="LSMT01000181">
    <property type="protein sequence ID" value="PFX24266.1"/>
    <property type="molecule type" value="Genomic_DNA"/>
</dbReference>
<sequence length="118" mass="13362">MVSRGYRKLKEKKINKQDCQNSCHTAKDLMSAFHIFDAQKKGYIESRELREALGLTGAGIPDDELRQMLQETGLLADRKITFEEFIYLMSDSSTGEDSRSQETRRGSGPPPSPLPLLR</sequence>
<dbReference type="InterPro" id="IPR011992">
    <property type="entry name" value="EF-hand-dom_pair"/>
</dbReference>
<dbReference type="InterPro" id="IPR002048">
    <property type="entry name" value="EF_hand_dom"/>
</dbReference>
<feature type="compositionally biased region" description="Pro residues" evidence="1">
    <location>
        <begin position="108"/>
        <end position="118"/>
    </location>
</feature>
<evidence type="ECO:0000256" key="1">
    <source>
        <dbReference type="SAM" id="MobiDB-lite"/>
    </source>
</evidence>
<dbReference type="OrthoDB" id="435273at2759"/>
<accession>A0A2B4S4D7</accession>
<gene>
    <name evidence="3" type="primary">CAM</name>
    <name evidence="3" type="ORF">AWC38_SpisGene11128</name>
</gene>
<protein>
    <submittedName>
        <fullName evidence="3">Calmodulin</fullName>
    </submittedName>
</protein>
<reference evidence="4" key="1">
    <citation type="journal article" date="2017" name="bioRxiv">
        <title>Comparative analysis of the genomes of Stylophora pistillata and Acropora digitifera provides evidence for extensive differences between species of corals.</title>
        <authorList>
            <person name="Voolstra C.R."/>
            <person name="Li Y."/>
            <person name="Liew Y.J."/>
            <person name="Baumgarten S."/>
            <person name="Zoccola D."/>
            <person name="Flot J.-F."/>
            <person name="Tambutte S."/>
            <person name="Allemand D."/>
            <person name="Aranda M."/>
        </authorList>
    </citation>
    <scope>NUCLEOTIDE SEQUENCE [LARGE SCALE GENOMIC DNA]</scope>
</reference>
<dbReference type="STRING" id="50429.A0A2B4S4D7"/>
<dbReference type="CDD" id="cd00051">
    <property type="entry name" value="EFh"/>
    <property type="match status" value="1"/>
</dbReference>
<dbReference type="SUPFAM" id="SSF47473">
    <property type="entry name" value="EF-hand"/>
    <property type="match status" value="1"/>
</dbReference>
<organism evidence="3 4">
    <name type="scientific">Stylophora pistillata</name>
    <name type="common">Smooth cauliflower coral</name>
    <dbReference type="NCBI Taxonomy" id="50429"/>
    <lineage>
        <taxon>Eukaryota</taxon>
        <taxon>Metazoa</taxon>
        <taxon>Cnidaria</taxon>
        <taxon>Anthozoa</taxon>
        <taxon>Hexacorallia</taxon>
        <taxon>Scleractinia</taxon>
        <taxon>Astrocoeniina</taxon>
        <taxon>Pocilloporidae</taxon>
        <taxon>Stylophora</taxon>
    </lineage>
</organism>
<name>A0A2B4S4D7_STYPI</name>
<evidence type="ECO:0000313" key="4">
    <source>
        <dbReference type="Proteomes" id="UP000225706"/>
    </source>
</evidence>
<dbReference type="Proteomes" id="UP000225706">
    <property type="component" value="Unassembled WGS sequence"/>
</dbReference>
<dbReference type="PROSITE" id="PS50222">
    <property type="entry name" value="EF_HAND_2"/>
    <property type="match status" value="1"/>
</dbReference>
<evidence type="ECO:0000259" key="2">
    <source>
        <dbReference type="PROSITE" id="PS50222"/>
    </source>
</evidence>
<feature type="region of interest" description="Disordered" evidence="1">
    <location>
        <begin position="91"/>
        <end position="118"/>
    </location>
</feature>
<evidence type="ECO:0000313" key="3">
    <source>
        <dbReference type="EMBL" id="PFX24266.1"/>
    </source>
</evidence>
<comment type="caution">
    <text evidence="3">The sequence shown here is derived from an EMBL/GenBank/DDBJ whole genome shotgun (WGS) entry which is preliminary data.</text>
</comment>
<feature type="compositionally biased region" description="Basic and acidic residues" evidence="1">
    <location>
        <begin position="96"/>
        <end position="105"/>
    </location>
</feature>